<evidence type="ECO:0000313" key="2">
    <source>
        <dbReference type="EMBL" id="MDR7354350.1"/>
    </source>
</evidence>
<dbReference type="EMBL" id="JAVDYF010000001">
    <property type="protein sequence ID" value="MDR7354350.1"/>
    <property type="molecule type" value="Genomic_DNA"/>
</dbReference>
<keyword evidence="1" id="KW-1133">Transmembrane helix</keyword>
<proteinExistence type="predicted"/>
<dbReference type="RefSeq" id="WP_277103466.1">
    <property type="nucleotide sequence ID" value="NZ_BAAAJS010000079.1"/>
</dbReference>
<keyword evidence="1" id="KW-0812">Transmembrane</keyword>
<feature type="transmembrane region" description="Helical" evidence="1">
    <location>
        <begin position="30"/>
        <end position="53"/>
    </location>
</feature>
<accession>A0ABU2B6X6</accession>
<evidence type="ECO:0000313" key="3">
    <source>
        <dbReference type="Proteomes" id="UP001183619"/>
    </source>
</evidence>
<comment type="caution">
    <text evidence="2">The sequence shown here is derived from an EMBL/GenBank/DDBJ whole genome shotgun (WGS) entry which is preliminary data.</text>
</comment>
<reference evidence="2 3" key="1">
    <citation type="submission" date="2023-07" db="EMBL/GenBank/DDBJ databases">
        <title>Sequencing the genomes of 1000 actinobacteria strains.</title>
        <authorList>
            <person name="Klenk H.-P."/>
        </authorList>
    </citation>
    <scope>NUCLEOTIDE SEQUENCE [LARGE SCALE GENOMIC DNA]</scope>
    <source>
        <strain evidence="2 3">DSM 44508</strain>
    </source>
</reference>
<feature type="transmembrane region" description="Helical" evidence="1">
    <location>
        <begin position="60"/>
        <end position="80"/>
    </location>
</feature>
<protein>
    <recommendedName>
        <fullName evidence="4">Monovalent cation/H+ antiporter subunit G</fullName>
    </recommendedName>
</protein>
<organism evidence="2 3">
    <name type="scientific">Corynebacterium felinum</name>
    <dbReference type="NCBI Taxonomy" id="131318"/>
    <lineage>
        <taxon>Bacteria</taxon>
        <taxon>Bacillati</taxon>
        <taxon>Actinomycetota</taxon>
        <taxon>Actinomycetes</taxon>
        <taxon>Mycobacteriales</taxon>
        <taxon>Corynebacteriaceae</taxon>
        <taxon>Corynebacterium</taxon>
    </lineage>
</organism>
<evidence type="ECO:0000256" key="1">
    <source>
        <dbReference type="SAM" id="Phobius"/>
    </source>
</evidence>
<name>A0ABU2B6X6_9CORY</name>
<gene>
    <name evidence="2" type="ORF">J2S37_000888</name>
</gene>
<evidence type="ECO:0008006" key="4">
    <source>
        <dbReference type="Google" id="ProtNLM"/>
    </source>
</evidence>
<keyword evidence="3" id="KW-1185">Reference proteome</keyword>
<dbReference type="Proteomes" id="UP001183619">
    <property type="component" value="Unassembled WGS sequence"/>
</dbReference>
<keyword evidence="1" id="KW-0472">Membrane</keyword>
<sequence length="85" mass="9271">MFYLISAFVALAGIIMVVMGLKNSRTPRISSLFTIGGVLLLIEAAIVAWMITIDATLQNITFVILGMTIIVVAHAFIQAYRATRN</sequence>